<accession>E2A9N5</accession>
<name>E2A9N5_CAMFO</name>
<evidence type="ECO:0000313" key="3">
    <source>
        <dbReference type="Proteomes" id="UP000000311"/>
    </source>
</evidence>
<proteinExistence type="predicted"/>
<dbReference type="Proteomes" id="UP000000311">
    <property type="component" value="Unassembled WGS sequence"/>
</dbReference>
<dbReference type="InParanoid" id="E2A9N5"/>
<dbReference type="EMBL" id="GL437918">
    <property type="protein sequence ID" value="EFN69837.1"/>
    <property type="molecule type" value="Genomic_DNA"/>
</dbReference>
<feature type="compositionally biased region" description="Basic and acidic residues" evidence="1">
    <location>
        <begin position="102"/>
        <end position="111"/>
    </location>
</feature>
<evidence type="ECO:0000256" key="1">
    <source>
        <dbReference type="SAM" id="MobiDB-lite"/>
    </source>
</evidence>
<dbReference type="AlphaFoldDB" id="E2A9N5"/>
<protein>
    <submittedName>
        <fullName evidence="2">Uncharacterized protein</fullName>
    </submittedName>
</protein>
<reference evidence="2 3" key="1">
    <citation type="journal article" date="2010" name="Science">
        <title>Genomic comparison of the ants Camponotus floridanus and Harpegnathos saltator.</title>
        <authorList>
            <person name="Bonasio R."/>
            <person name="Zhang G."/>
            <person name="Ye C."/>
            <person name="Mutti N.S."/>
            <person name="Fang X."/>
            <person name="Qin N."/>
            <person name="Donahue G."/>
            <person name="Yang P."/>
            <person name="Li Q."/>
            <person name="Li C."/>
            <person name="Zhang P."/>
            <person name="Huang Z."/>
            <person name="Berger S.L."/>
            <person name="Reinberg D."/>
            <person name="Wang J."/>
            <person name="Liebig J."/>
        </authorList>
    </citation>
    <scope>NUCLEOTIDE SEQUENCE [LARGE SCALE GENOMIC DNA]</scope>
    <source>
        <strain evidence="3">C129</strain>
    </source>
</reference>
<organism evidence="3">
    <name type="scientific">Camponotus floridanus</name>
    <name type="common">Florida carpenter ant</name>
    <dbReference type="NCBI Taxonomy" id="104421"/>
    <lineage>
        <taxon>Eukaryota</taxon>
        <taxon>Metazoa</taxon>
        <taxon>Ecdysozoa</taxon>
        <taxon>Arthropoda</taxon>
        <taxon>Hexapoda</taxon>
        <taxon>Insecta</taxon>
        <taxon>Pterygota</taxon>
        <taxon>Neoptera</taxon>
        <taxon>Endopterygota</taxon>
        <taxon>Hymenoptera</taxon>
        <taxon>Apocrita</taxon>
        <taxon>Aculeata</taxon>
        <taxon>Formicoidea</taxon>
        <taxon>Formicidae</taxon>
        <taxon>Formicinae</taxon>
        <taxon>Camponotus</taxon>
    </lineage>
</organism>
<feature type="region of interest" description="Disordered" evidence="1">
    <location>
        <begin position="101"/>
        <end position="155"/>
    </location>
</feature>
<gene>
    <name evidence="2" type="ORF">EAG_11455</name>
</gene>
<keyword evidence="3" id="KW-1185">Reference proteome</keyword>
<evidence type="ECO:0000313" key="2">
    <source>
        <dbReference type="EMBL" id="EFN69837.1"/>
    </source>
</evidence>
<sequence>MAEVEGAKSSVDGRLIEREMVGSNVTVVRHLYTSYVSNAAFKVRQQISISRHWRSSQFALPRLRIRIPERSPADHEVGVPISCFSLITAIEYSVNDASFVGRGEKKRRDGGEGEAGTAVAHEEEVDEVDEARREGGRGQDADDASSLRDGISLSG</sequence>
<feature type="compositionally biased region" description="Basic and acidic residues" evidence="1">
    <location>
        <begin position="130"/>
        <end position="140"/>
    </location>
</feature>